<dbReference type="RefSeq" id="WP_221869974.1">
    <property type="nucleotide sequence ID" value="NZ_JACWFH010000001.1"/>
</dbReference>
<dbReference type="InterPro" id="IPR034660">
    <property type="entry name" value="DinB/YfiT-like"/>
</dbReference>
<sequence>MSKMNNYISGWMSHRKALLELIDNLSNDHLQYKPWDGAMTLSELFLHISTSTNMFASTVKQGAFVPPSTPKTPETVNELKQIVQSETDQTKNILEAITEEQLDQLVEFSGMKMSGMAMLETAKDHEIHHKGQLFTYARLIGIEELPFFVSR</sequence>
<evidence type="ECO:0000313" key="4">
    <source>
        <dbReference type="Proteomes" id="UP000769780"/>
    </source>
</evidence>
<proteinExistence type="inferred from homology"/>
<dbReference type="SUPFAM" id="SSF109854">
    <property type="entry name" value="DinB/YfiT-like putative metalloenzymes"/>
    <property type="match status" value="1"/>
</dbReference>
<dbReference type="EMBL" id="JACWFH010000001">
    <property type="protein sequence ID" value="MBY0095201.1"/>
    <property type="molecule type" value="Genomic_DNA"/>
</dbReference>
<evidence type="ECO:0000256" key="2">
    <source>
        <dbReference type="ARBA" id="ARBA00022723"/>
    </source>
</evidence>
<gene>
    <name evidence="3" type="ORF">H0185_00005</name>
</gene>
<evidence type="ECO:0000256" key="1">
    <source>
        <dbReference type="ARBA" id="ARBA00008635"/>
    </source>
</evidence>
<evidence type="ECO:0000313" key="3">
    <source>
        <dbReference type="EMBL" id="MBY0095201.1"/>
    </source>
</evidence>
<reference evidence="3 4" key="1">
    <citation type="submission" date="2020-07" db="EMBL/GenBank/DDBJ databases">
        <title>Fungal Genomes of the International Space Station.</title>
        <authorList>
            <person name="Seuylemezian A."/>
            <person name="Singh N.K."/>
            <person name="Wood J."/>
            <person name="Venkateswaran K."/>
        </authorList>
    </citation>
    <scope>NUCLEOTIDE SEQUENCE [LARGE SCALE GENOMIC DNA]</scope>
    <source>
        <strain evidence="3 4">PL-B2</strain>
    </source>
</reference>
<comment type="caution">
    <text evidence="3">The sequence shown here is derived from an EMBL/GenBank/DDBJ whole genome shotgun (WGS) entry which is preliminary data.</text>
</comment>
<dbReference type="Proteomes" id="UP000769780">
    <property type="component" value="Unassembled WGS sequence"/>
</dbReference>
<name>A0ABS7JYZ3_9BACI</name>
<organism evidence="3 4">
    <name type="scientific">Mesobacillus maritimus</name>
    <dbReference type="NCBI Taxonomy" id="1643336"/>
    <lineage>
        <taxon>Bacteria</taxon>
        <taxon>Bacillati</taxon>
        <taxon>Bacillota</taxon>
        <taxon>Bacilli</taxon>
        <taxon>Bacillales</taxon>
        <taxon>Bacillaceae</taxon>
        <taxon>Mesobacillus</taxon>
    </lineage>
</organism>
<dbReference type="InterPro" id="IPR007837">
    <property type="entry name" value="DinB"/>
</dbReference>
<dbReference type="Pfam" id="PF05163">
    <property type="entry name" value="DinB"/>
    <property type="match status" value="1"/>
</dbReference>
<comment type="similarity">
    <text evidence="1">Belongs to the DinB family.</text>
</comment>
<dbReference type="Gene3D" id="1.20.120.450">
    <property type="entry name" value="dinb family like domain"/>
    <property type="match status" value="1"/>
</dbReference>
<protein>
    <submittedName>
        <fullName evidence="3">DinB family protein</fullName>
    </submittedName>
</protein>
<keyword evidence="4" id="KW-1185">Reference proteome</keyword>
<accession>A0ABS7JYZ3</accession>
<keyword evidence="2" id="KW-0479">Metal-binding</keyword>